<dbReference type="PANTHER" id="PTHR43190:SF3">
    <property type="entry name" value="N-ACETYL-D-GLUCOSAMINE KINASE"/>
    <property type="match status" value="1"/>
</dbReference>
<dbReference type="RefSeq" id="WP_231003537.1">
    <property type="nucleotide sequence ID" value="NZ_JAJNEC010000004.1"/>
</dbReference>
<dbReference type="GO" id="GO:0016301">
    <property type="term" value="F:kinase activity"/>
    <property type="evidence" value="ECO:0007669"/>
    <property type="project" value="UniProtKB-KW"/>
</dbReference>
<dbReference type="InterPro" id="IPR043129">
    <property type="entry name" value="ATPase_NBD"/>
</dbReference>
<dbReference type="SUPFAM" id="SSF53067">
    <property type="entry name" value="Actin-like ATPase domain"/>
    <property type="match status" value="2"/>
</dbReference>
<comment type="caution">
    <text evidence="1">The sequence shown here is derived from an EMBL/GenBank/DDBJ whole genome shotgun (WGS) entry which is preliminary data.</text>
</comment>
<proteinExistence type="predicted"/>
<evidence type="ECO:0000313" key="2">
    <source>
        <dbReference type="Proteomes" id="UP001199816"/>
    </source>
</evidence>
<dbReference type="Proteomes" id="UP001199816">
    <property type="component" value="Unassembled WGS sequence"/>
</dbReference>
<organism evidence="1 2">
    <name type="scientific">Niabella pedocola</name>
    <dbReference type="NCBI Taxonomy" id="1752077"/>
    <lineage>
        <taxon>Bacteria</taxon>
        <taxon>Pseudomonadati</taxon>
        <taxon>Bacteroidota</taxon>
        <taxon>Chitinophagia</taxon>
        <taxon>Chitinophagales</taxon>
        <taxon>Chitinophagaceae</taxon>
        <taxon>Niabella</taxon>
    </lineage>
</organism>
<dbReference type="InterPro" id="IPR052519">
    <property type="entry name" value="Euk-type_GlcNAc_Kinase"/>
</dbReference>
<dbReference type="Gene3D" id="1.10.720.160">
    <property type="match status" value="1"/>
</dbReference>
<protein>
    <submittedName>
        <fullName evidence="1">N-acetylglucosamine kinase</fullName>
    </submittedName>
</protein>
<dbReference type="EMBL" id="JAJNEC010000004">
    <property type="protein sequence ID" value="MCD2422492.1"/>
    <property type="molecule type" value="Genomic_DNA"/>
</dbReference>
<evidence type="ECO:0000313" key="1">
    <source>
        <dbReference type="EMBL" id="MCD2422492.1"/>
    </source>
</evidence>
<sequence length="282" mass="30899">MILIADGGATRTSWSFINGPSVYHFETEGYHPFFVDAGYITQSLQKALPDSLAQHKSDIKEVHFYSAGSGYSKEADAVLEEGINAVFQHAGILLETDLLASARALLQKEAGFAAILGTGSNSGLYNGTHITHNIESGGFLLGDEGSGSYLGKMVIAGYIRGDMPAELKNSFENRYRLTPEQLINEVYTSKTPNRYCAGFAAFAGDHIQDPYCRELATTNFDDFFKKIITRYPDYQHYSINAVGSVGFHLKDIFTQVAAAHGVRVGNLFPSAIEGLTRYHQES</sequence>
<dbReference type="Gene3D" id="3.30.420.40">
    <property type="match status" value="2"/>
</dbReference>
<dbReference type="PANTHER" id="PTHR43190">
    <property type="entry name" value="N-ACETYL-D-GLUCOSAMINE KINASE"/>
    <property type="match status" value="1"/>
</dbReference>
<keyword evidence="1" id="KW-0808">Transferase</keyword>
<accession>A0ABS8PQ93</accession>
<reference evidence="1 2" key="1">
    <citation type="submission" date="2021-11" db="EMBL/GenBank/DDBJ databases">
        <title>Genomic of Niabella pedocola.</title>
        <authorList>
            <person name="Wu T."/>
        </authorList>
    </citation>
    <scope>NUCLEOTIDE SEQUENCE [LARGE SCALE GENOMIC DNA]</scope>
    <source>
        <strain evidence="1 2">JCM 31011</strain>
    </source>
</reference>
<name>A0ABS8PQ93_9BACT</name>
<keyword evidence="1" id="KW-0418">Kinase</keyword>
<dbReference type="CDD" id="cd24079">
    <property type="entry name" value="ASKHA_NBD_PG1100-like"/>
    <property type="match status" value="1"/>
</dbReference>
<keyword evidence="2" id="KW-1185">Reference proteome</keyword>
<gene>
    <name evidence="1" type="ORF">LQ567_06935</name>
</gene>